<dbReference type="PANTHER" id="PTHR45947:SF3">
    <property type="entry name" value="SULFOQUINOVOSYL TRANSFERASE SQD2"/>
    <property type="match status" value="1"/>
</dbReference>
<accession>A0A1N6HYP8</accession>
<dbReference type="InterPro" id="IPR001296">
    <property type="entry name" value="Glyco_trans_1"/>
</dbReference>
<keyword evidence="3" id="KW-1185">Reference proteome</keyword>
<dbReference type="GO" id="GO:0016757">
    <property type="term" value="F:glycosyltransferase activity"/>
    <property type="evidence" value="ECO:0007669"/>
    <property type="project" value="InterPro"/>
</dbReference>
<proteinExistence type="predicted"/>
<dbReference type="eggNOG" id="COG0438">
    <property type="taxonomic scope" value="Bacteria"/>
</dbReference>
<evidence type="ECO:0000313" key="3">
    <source>
        <dbReference type="Proteomes" id="UP000185062"/>
    </source>
</evidence>
<dbReference type="InterPro" id="IPR050194">
    <property type="entry name" value="Glycosyltransferase_grp1"/>
</dbReference>
<keyword evidence="2" id="KW-0808">Transferase</keyword>
<organism evidence="2 3">
    <name type="scientific">Nitrosomonas cryotolerans ATCC 49181</name>
    <dbReference type="NCBI Taxonomy" id="1131553"/>
    <lineage>
        <taxon>Bacteria</taxon>
        <taxon>Pseudomonadati</taxon>
        <taxon>Pseudomonadota</taxon>
        <taxon>Betaproteobacteria</taxon>
        <taxon>Nitrosomonadales</taxon>
        <taxon>Nitrosomonadaceae</taxon>
        <taxon>Nitrosomonas</taxon>
    </lineage>
</organism>
<sequence>MNHLLQTERDDVKTAALCIGLVGPLPPPFGGMANQTQQLEKLLRTEGMTVELIQVNAPYRPSWVGNIKGLRALFRLLPYLIHLWQAASKVQLFHIMANSGWSWHLYAAPAIWIAKLKGKSVIVNYRGGEAEAFFRQSFFWVKPSLNQTDAIVVPSGFLEAVFEKRGFVTSIVPNIIDLSRFFTESGKKNTTRRNFPHLILTRNLESIYDNATALRAFHLVKNTFHNAHLTIAGSGPQRQMLENLSAELGLQEAVTFTGRIDNDCMAQLYRCADLMINPSLVDNMPISILEALASGVPVVSTHVGGVPYLVEHGKTALLVPAQDPVAMSNAILQLFKDPDMAEKMRKAGLESIQKYTWPSVKNRLIRVYTQALNNKKN</sequence>
<dbReference type="EMBL" id="FSRO01000001">
    <property type="protein sequence ID" value="SIO24876.1"/>
    <property type="molecule type" value="Genomic_DNA"/>
</dbReference>
<dbReference type="STRING" id="44575.SAMN05216419_101315"/>
<dbReference type="Gene3D" id="3.40.50.2000">
    <property type="entry name" value="Glycogen Phosphorylase B"/>
    <property type="match status" value="2"/>
</dbReference>
<feature type="domain" description="Glycosyl transferase family 1" evidence="1">
    <location>
        <begin position="211"/>
        <end position="348"/>
    </location>
</feature>
<dbReference type="CDD" id="cd03801">
    <property type="entry name" value="GT4_PimA-like"/>
    <property type="match status" value="1"/>
</dbReference>
<dbReference type="Proteomes" id="UP000185062">
    <property type="component" value="Unassembled WGS sequence"/>
</dbReference>
<evidence type="ECO:0000313" key="2">
    <source>
        <dbReference type="EMBL" id="SIO24876.1"/>
    </source>
</evidence>
<gene>
    <name evidence="2" type="ORF">SAMN02743940_1439</name>
</gene>
<dbReference type="AlphaFoldDB" id="A0A1N6HYP8"/>
<reference evidence="2 3" key="1">
    <citation type="submission" date="2016-12" db="EMBL/GenBank/DDBJ databases">
        <authorList>
            <person name="Song W.-J."/>
            <person name="Kurnit D.M."/>
        </authorList>
    </citation>
    <scope>NUCLEOTIDE SEQUENCE [LARGE SCALE GENOMIC DNA]</scope>
    <source>
        <strain evidence="2 3">ATCC 49181</strain>
    </source>
</reference>
<name>A0A1N6HYP8_9PROT</name>
<protein>
    <submittedName>
        <fullName evidence="2">Glycosyltransferase involved in cell wall bisynthesis</fullName>
    </submittedName>
</protein>
<dbReference type="Pfam" id="PF00534">
    <property type="entry name" value="Glycos_transf_1"/>
    <property type="match status" value="1"/>
</dbReference>
<dbReference type="PANTHER" id="PTHR45947">
    <property type="entry name" value="SULFOQUINOVOSYL TRANSFERASE SQD2"/>
    <property type="match status" value="1"/>
</dbReference>
<dbReference type="SUPFAM" id="SSF53756">
    <property type="entry name" value="UDP-Glycosyltransferase/glycogen phosphorylase"/>
    <property type="match status" value="1"/>
</dbReference>
<dbReference type="RefSeq" id="WP_051537549.1">
    <property type="nucleotide sequence ID" value="NZ_FSRO01000001.1"/>
</dbReference>
<evidence type="ECO:0000259" key="1">
    <source>
        <dbReference type="Pfam" id="PF00534"/>
    </source>
</evidence>